<dbReference type="AlphaFoldDB" id="A0AAE4DSI3"/>
<gene>
    <name evidence="1" type="ORF">O7047_22385</name>
</gene>
<comment type="caution">
    <text evidence="1">The sequence shown here is derived from an EMBL/GenBank/DDBJ whole genome shotgun (WGS) entry which is preliminary data.</text>
</comment>
<feature type="non-terminal residue" evidence="1">
    <location>
        <position position="84"/>
    </location>
</feature>
<dbReference type="Gene3D" id="3.40.1360.10">
    <property type="match status" value="1"/>
</dbReference>
<accession>A0AAE4DSI3</accession>
<reference evidence="1" key="1">
    <citation type="submission" date="2022-12" db="EMBL/GenBank/DDBJ databases">
        <title>NDM-1 containing novel ST 2018 Pseudenterobacter timonensis.</title>
        <authorList>
            <person name="Halder G."/>
            <person name="Mandal S."/>
            <person name="Dutta S."/>
        </authorList>
    </citation>
    <scope>NUCLEOTIDE SEQUENCE</scope>
    <source>
        <strain evidence="1">CNCI147</strain>
    </source>
</reference>
<sequence>MLNAFKTHGTQRVLIAYDRDEAGERAAAKLAERLMGAGIECLRIQFPKGMDANEYALKVTPATKSLGLLIRQAAWLGKGKPPER</sequence>
<dbReference type="Pfam" id="PF13155">
    <property type="entry name" value="Toprim_2"/>
    <property type="match status" value="1"/>
</dbReference>
<proteinExistence type="predicted"/>
<dbReference type="Proteomes" id="UP001248822">
    <property type="component" value="Unassembled WGS sequence"/>
</dbReference>
<protein>
    <submittedName>
        <fullName evidence="1">Toprim domain-containing protein</fullName>
    </submittedName>
</protein>
<name>A0AAE4DSI3_9ENTR</name>
<evidence type="ECO:0000313" key="2">
    <source>
        <dbReference type="Proteomes" id="UP001248822"/>
    </source>
</evidence>
<evidence type="ECO:0000313" key="1">
    <source>
        <dbReference type="EMBL" id="MDR9892951.1"/>
    </source>
</evidence>
<organism evidence="1 2">
    <name type="scientific">Pseudenterobacter timonensis</name>
    <dbReference type="NCBI Taxonomy" id="1755099"/>
    <lineage>
        <taxon>Bacteria</taxon>
        <taxon>Pseudomonadati</taxon>
        <taxon>Pseudomonadota</taxon>
        <taxon>Gammaproteobacteria</taxon>
        <taxon>Enterobacterales</taxon>
        <taxon>Enterobacteriaceae</taxon>
        <taxon>Pseudenterobacter</taxon>
    </lineage>
</organism>
<dbReference type="SUPFAM" id="SSF56731">
    <property type="entry name" value="DNA primase core"/>
    <property type="match status" value="1"/>
</dbReference>
<dbReference type="EMBL" id="JAQGEC010000091">
    <property type="protein sequence ID" value="MDR9892951.1"/>
    <property type="molecule type" value="Genomic_DNA"/>
</dbReference>
<dbReference type="RefSeq" id="WP_310827895.1">
    <property type="nucleotide sequence ID" value="NZ_JAQGEC010000091.1"/>
</dbReference>